<dbReference type="EMBL" id="AP024330">
    <property type="protein sequence ID" value="BCQ37292.1"/>
    <property type="molecule type" value="Genomic_DNA"/>
</dbReference>
<keyword evidence="1" id="KW-0614">Plasmid</keyword>
<proteinExistence type="predicted"/>
<accession>A0ABM7N742</accession>
<name>A0ABM7N742_ERWRD</name>
<dbReference type="Proteomes" id="UP000677515">
    <property type="component" value="Plasmid pERA53"/>
</dbReference>
<organism evidence="1 2">
    <name type="scientific">Erwinia rhapontici</name>
    <name type="common">Pectobacterium rhapontici</name>
    <dbReference type="NCBI Taxonomy" id="55212"/>
    <lineage>
        <taxon>Bacteria</taxon>
        <taxon>Pseudomonadati</taxon>
        <taxon>Pseudomonadota</taxon>
        <taxon>Gammaproteobacteria</taxon>
        <taxon>Enterobacterales</taxon>
        <taxon>Erwiniaceae</taxon>
        <taxon>Erwinia</taxon>
    </lineage>
</organism>
<evidence type="ECO:0000313" key="2">
    <source>
        <dbReference type="Proteomes" id="UP000677515"/>
    </source>
</evidence>
<evidence type="ECO:0000313" key="1">
    <source>
        <dbReference type="EMBL" id="BCQ37292.1"/>
    </source>
</evidence>
<geneLocation type="plasmid" evidence="1 2">
    <name>pERA53</name>
</geneLocation>
<keyword evidence="2" id="KW-1185">Reference proteome</keyword>
<protein>
    <submittedName>
        <fullName evidence="1">Uncharacterized protein</fullName>
    </submittedName>
</protein>
<dbReference type="RefSeq" id="WP_159338403.1">
    <property type="nucleotide sequence ID" value="NZ_AP024330.1"/>
</dbReference>
<reference evidence="1 2" key="1">
    <citation type="submission" date="2021-01" db="EMBL/GenBank/DDBJ databases">
        <title>Complete genome sequence of Erwinia rhapontici MAFF 311153.</title>
        <authorList>
            <person name="Morohoshi T."/>
            <person name="Someya N."/>
        </authorList>
    </citation>
    <scope>NUCLEOTIDE SEQUENCE [LARGE SCALE GENOMIC DNA]</scope>
    <source>
        <strain evidence="1 2">MAFF 311153</strain>
        <plasmid evidence="1 2">pERA53</plasmid>
    </source>
</reference>
<sequence>MVNKKIIIFILLSIFPGMAISSKVSHVEIESSGIAYEGRSKVEQEGCALFRPTKEQLTDYFNQADKMDEGGSVGHQYYSPCITVGKVTFEDGNSVSFTLQSSGFTSGNFGNKEAIYFFHKDNKWYDPFECTYAIGDESEPGCD</sequence>
<gene>
    <name evidence="1" type="ORF">ERHA53_46350</name>
</gene>